<evidence type="ECO:0000259" key="4">
    <source>
        <dbReference type="Pfam" id="PF25137"/>
    </source>
</evidence>
<dbReference type="OrthoDB" id="9815791at2"/>
<evidence type="ECO:0000259" key="3">
    <source>
        <dbReference type="Pfam" id="PF00465"/>
    </source>
</evidence>
<dbReference type="RefSeq" id="WP_049682846.1">
    <property type="nucleotide sequence ID" value="NZ_LFZW01000001.1"/>
</dbReference>
<evidence type="ECO:0000256" key="2">
    <source>
        <dbReference type="ARBA" id="ARBA00023002"/>
    </source>
</evidence>
<comment type="similarity">
    <text evidence="1">Belongs to the iron-containing alcohol dehydrogenase family.</text>
</comment>
<dbReference type="GO" id="GO:0004022">
    <property type="term" value="F:alcohol dehydrogenase (NAD+) activity"/>
    <property type="evidence" value="ECO:0007669"/>
    <property type="project" value="TreeGrafter"/>
</dbReference>
<dbReference type="InterPro" id="IPR039697">
    <property type="entry name" value="Alcohol_dehydrogenase_Fe"/>
</dbReference>
<protein>
    <submittedName>
        <fullName evidence="5">NADH-ubiquinone oxidoreductase subunit 6</fullName>
    </submittedName>
</protein>
<comment type="caution">
    <text evidence="5">The sequence shown here is derived from an EMBL/GenBank/DDBJ whole genome shotgun (WGS) entry which is preliminary data.</text>
</comment>
<keyword evidence="5" id="KW-0830">Ubiquinone</keyword>
<reference evidence="6" key="1">
    <citation type="submission" date="2015-07" db="EMBL/GenBank/DDBJ databases">
        <title>Genome sequencing project for genomic taxonomy and phylogenomics of Bacillus-like bacteria.</title>
        <authorList>
            <person name="Liu B."/>
            <person name="Wang J."/>
            <person name="Zhu Y."/>
            <person name="Liu G."/>
            <person name="Chen Q."/>
            <person name="Chen Z."/>
            <person name="Lan J."/>
            <person name="Che J."/>
            <person name="Ge C."/>
            <person name="Shi H."/>
            <person name="Pan Z."/>
            <person name="Liu X."/>
        </authorList>
    </citation>
    <scope>NUCLEOTIDE SEQUENCE [LARGE SCALE GENOMIC DNA]</scope>
    <source>
        <strain evidence="6">FJAT-27997</strain>
    </source>
</reference>
<dbReference type="InterPro" id="IPR018211">
    <property type="entry name" value="ADH_Fe_CS"/>
</dbReference>
<dbReference type="FunFam" id="3.40.50.1970:FF:000003">
    <property type="entry name" value="Alcohol dehydrogenase, iron-containing"/>
    <property type="match status" value="1"/>
</dbReference>
<dbReference type="STRING" id="1679170.AC625_19730"/>
<dbReference type="Pfam" id="PF00465">
    <property type="entry name" value="Fe-ADH"/>
    <property type="match status" value="1"/>
</dbReference>
<organism evidence="5 6">
    <name type="scientific">Peribacillus loiseleuriae</name>
    <dbReference type="NCBI Taxonomy" id="1679170"/>
    <lineage>
        <taxon>Bacteria</taxon>
        <taxon>Bacillati</taxon>
        <taxon>Bacillota</taxon>
        <taxon>Bacilli</taxon>
        <taxon>Bacillales</taxon>
        <taxon>Bacillaceae</taxon>
        <taxon>Peribacillus</taxon>
    </lineage>
</organism>
<dbReference type="Proteomes" id="UP000037146">
    <property type="component" value="Unassembled WGS sequence"/>
</dbReference>
<proteinExistence type="inferred from homology"/>
<dbReference type="PANTHER" id="PTHR11496">
    <property type="entry name" value="ALCOHOL DEHYDROGENASE"/>
    <property type="match status" value="1"/>
</dbReference>
<dbReference type="PROSITE" id="PS00913">
    <property type="entry name" value="ADH_IRON_1"/>
    <property type="match status" value="1"/>
</dbReference>
<dbReference type="GO" id="GO:0046872">
    <property type="term" value="F:metal ion binding"/>
    <property type="evidence" value="ECO:0007669"/>
    <property type="project" value="InterPro"/>
</dbReference>
<accession>A0A0K9GY01</accession>
<dbReference type="PANTHER" id="PTHR11496:SF83">
    <property type="entry name" value="HYDROXYACID-OXOACID TRANSHYDROGENASE, MITOCHONDRIAL"/>
    <property type="match status" value="1"/>
</dbReference>
<feature type="domain" description="Fe-containing alcohol dehydrogenase-like C-terminal" evidence="4">
    <location>
        <begin position="193"/>
        <end position="371"/>
    </location>
</feature>
<dbReference type="AlphaFoldDB" id="A0A0K9GY01"/>
<dbReference type="Gene3D" id="1.20.1090.10">
    <property type="entry name" value="Dehydroquinate synthase-like - alpha domain"/>
    <property type="match status" value="1"/>
</dbReference>
<dbReference type="InterPro" id="IPR001670">
    <property type="entry name" value="ADH_Fe/GldA"/>
</dbReference>
<evidence type="ECO:0000313" key="5">
    <source>
        <dbReference type="EMBL" id="KMY51495.1"/>
    </source>
</evidence>
<evidence type="ECO:0000256" key="1">
    <source>
        <dbReference type="ARBA" id="ARBA00007358"/>
    </source>
</evidence>
<keyword evidence="2" id="KW-0560">Oxidoreductase</keyword>
<dbReference type="InterPro" id="IPR034802">
    <property type="entry name" value="NADPH_BDH"/>
</dbReference>
<dbReference type="InterPro" id="IPR056798">
    <property type="entry name" value="ADH_Fe_C"/>
</dbReference>
<dbReference type="FunFam" id="1.20.1090.10:FF:000001">
    <property type="entry name" value="Aldehyde-alcohol dehydrogenase"/>
    <property type="match status" value="1"/>
</dbReference>
<evidence type="ECO:0000313" key="6">
    <source>
        <dbReference type="Proteomes" id="UP000037146"/>
    </source>
</evidence>
<name>A0A0K9GY01_9BACI</name>
<dbReference type="Pfam" id="PF25137">
    <property type="entry name" value="ADH_Fe_C"/>
    <property type="match status" value="1"/>
</dbReference>
<dbReference type="Gene3D" id="3.40.50.1970">
    <property type="match status" value="1"/>
</dbReference>
<dbReference type="PATRIC" id="fig|1679170.3.peg.4482"/>
<gene>
    <name evidence="5" type="ORF">AC625_19730</name>
</gene>
<feature type="domain" description="Alcohol dehydrogenase iron-type/glycerol dehydrogenase GldA" evidence="3">
    <location>
        <begin position="13"/>
        <end position="182"/>
    </location>
</feature>
<sequence length="390" mass="42930">MLPMRPMKLAGEHLIFGENSLEYLTQLKGTHKKAFIVLGGGSIKKTEYFKKIEDYLKIAEFKIDVFTNVEPDPSFNTVLKGAQQMMEFKPDWIIAVGGGSVMDAAKAMWVFYEHPELKTLEQISPPNPIPPLRKKAKMVCIPTSSGTGSEVSRSVVITDTETHVKHGIGDMEMMPDIAILEPGITTSMPPEFTAATGMDVLTHALEALVSRRANIIADTLAERSALEVFEYLPRAYEDGSDIEAREKMLLASCLAGMAFTNVSLGIVHSIAHAVGGKFGVPHGLANAIILPYIIEFNSQDPNTSRIYNDFASKIGADNLANAIRELNKKIGIPSNLMTVIQRDNDFESSIQELAELASKDGCTKTNPLIPDVNEFKRQIRLIYFGVERGQ</sequence>
<dbReference type="SUPFAM" id="SSF56796">
    <property type="entry name" value="Dehydroquinate synthase-like"/>
    <property type="match status" value="1"/>
</dbReference>
<keyword evidence="6" id="KW-1185">Reference proteome</keyword>
<dbReference type="PROSITE" id="PS00060">
    <property type="entry name" value="ADH_IRON_2"/>
    <property type="match status" value="1"/>
</dbReference>
<dbReference type="CDD" id="cd08179">
    <property type="entry name" value="NADPH_BDH"/>
    <property type="match status" value="1"/>
</dbReference>
<dbReference type="EMBL" id="LFZW01000001">
    <property type="protein sequence ID" value="KMY51495.1"/>
    <property type="molecule type" value="Genomic_DNA"/>
</dbReference>